<feature type="domain" description="G-protein coupled receptors family 1 profile" evidence="12">
    <location>
        <begin position="80"/>
        <end position="341"/>
    </location>
</feature>
<evidence type="ECO:0000256" key="6">
    <source>
        <dbReference type="ARBA" id="ARBA00023040"/>
    </source>
</evidence>
<reference evidence="14" key="1">
    <citation type="submission" date="2013-09" db="EMBL/GenBank/DDBJ databases">
        <title>The Genome Sequence of Anopheles maculatus species B.</title>
        <authorList>
            <consortium name="The Broad Institute Genomics Platform"/>
            <person name="Neafsey D.E."/>
            <person name="Besansky N."/>
            <person name="Howell P."/>
            <person name="Walton C."/>
            <person name="Young S.K."/>
            <person name="Zeng Q."/>
            <person name="Gargeya S."/>
            <person name="Fitzgerald M."/>
            <person name="Haas B."/>
            <person name="Abouelleil A."/>
            <person name="Allen A.W."/>
            <person name="Alvarado L."/>
            <person name="Arachchi H.M."/>
            <person name="Berlin A.M."/>
            <person name="Chapman S.B."/>
            <person name="Gainer-Dewar J."/>
            <person name="Goldberg J."/>
            <person name="Griggs A."/>
            <person name="Gujja S."/>
            <person name="Hansen M."/>
            <person name="Howarth C."/>
            <person name="Imamovic A."/>
            <person name="Ireland A."/>
            <person name="Larimer J."/>
            <person name="McCowan C."/>
            <person name="Murphy C."/>
            <person name="Pearson M."/>
            <person name="Poon T.W."/>
            <person name="Priest M."/>
            <person name="Roberts A."/>
            <person name="Saif S."/>
            <person name="Shea T."/>
            <person name="Sisk P."/>
            <person name="Sykes S."/>
            <person name="Wortman J."/>
            <person name="Nusbaum C."/>
            <person name="Birren B."/>
        </authorList>
    </citation>
    <scope>NUCLEOTIDE SEQUENCE [LARGE SCALE GENOMIC DNA]</scope>
    <source>
        <strain evidence="14">maculatus3</strain>
    </source>
</reference>
<dbReference type="InterPro" id="IPR017452">
    <property type="entry name" value="GPCR_Rhodpsn_7TM"/>
</dbReference>
<evidence type="ECO:0000256" key="11">
    <source>
        <dbReference type="SAM" id="Phobius"/>
    </source>
</evidence>
<accession>A0A182SEB9</accession>
<dbReference type="PROSITE" id="PS00237">
    <property type="entry name" value="G_PROTEIN_RECEP_F1_1"/>
    <property type="match status" value="1"/>
</dbReference>
<evidence type="ECO:0000256" key="10">
    <source>
        <dbReference type="RuleBase" id="RU000688"/>
    </source>
</evidence>
<name>A0A182SEB9_9DIPT</name>
<feature type="transmembrane region" description="Helical" evidence="11">
    <location>
        <begin position="321"/>
        <end position="343"/>
    </location>
</feature>
<evidence type="ECO:0000256" key="4">
    <source>
        <dbReference type="ARBA" id="ARBA00022692"/>
    </source>
</evidence>
<dbReference type="PRINTS" id="PR00237">
    <property type="entry name" value="GPCRRHODOPSN"/>
</dbReference>
<dbReference type="Proteomes" id="UP000075901">
    <property type="component" value="Unassembled WGS sequence"/>
</dbReference>
<evidence type="ECO:0000313" key="13">
    <source>
        <dbReference type="EnsemblMetazoa" id="AMAM005064-PA"/>
    </source>
</evidence>
<organism evidence="13 14">
    <name type="scientific">Anopheles maculatus</name>
    <dbReference type="NCBI Taxonomy" id="74869"/>
    <lineage>
        <taxon>Eukaryota</taxon>
        <taxon>Metazoa</taxon>
        <taxon>Ecdysozoa</taxon>
        <taxon>Arthropoda</taxon>
        <taxon>Hexapoda</taxon>
        <taxon>Insecta</taxon>
        <taxon>Pterygota</taxon>
        <taxon>Neoptera</taxon>
        <taxon>Endopterygota</taxon>
        <taxon>Diptera</taxon>
        <taxon>Nematocera</taxon>
        <taxon>Culicoidea</taxon>
        <taxon>Culicidae</taxon>
        <taxon>Anophelinae</taxon>
        <taxon>Anopheles</taxon>
        <taxon>Anopheles maculatus group</taxon>
    </lineage>
</organism>
<dbReference type="InterPro" id="IPR000276">
    <property type="entry name" value="GPCR_Rhodpsn"/>
</dbReference>
<keyword evidence="4 10" id="KW-0812">Transmembrane</keyword>
<evidence type="ECO:0000259" key="12">
    <source>
        <dbReference type="PROSITE" id="PS50262"/>
    </source>
</evidence>
<feature type="transmembrane region" description="Helical" evidence="11">
    <location>
        <begin position="101"/>
        <end position="130"/>
    </location>
</feature>
<dbReference type="AlphaFoldDB" id="A0A182SEB9"/>
<dbReference type="GO" id="GO:0005886">
    <property type="term" value="C:plasma membrane"/>
    <property type="evidence" value="ECO:0007669"/>
    <property type="project" value="UniProtKB-SubCell"/>
</dbReference>
<sequence>MLLRLPPVVVVTLDRAGSLWLLCCALAPRRAMNRSSAPANDSEILLCDGASTIPEGIASARFQVLVWAAYTSTLAASVVGNCSVLAIVASQPRMRTVTNLFLANLALGDLLMTLFCVPFSSVSLFVLQYWPFGAALCQTVNYFQAVSVLVSAYTLVALSADRYRAIMWPLRSRRRPPRRPVALLLIGVVWVGAAATALPIPLHSALVQPSAWHAHCEQAVCTEVWPDAGADRAYSLTLTLAQFALPLATLVYTYACIGWRVWARSTNASFPSASVRQFRRARRRTVQMTLAVVAAFVICWLPFNVLLLAPLDDPTWAPLPYLWFAFHWLAMSHCCLNPLIYCYMNAKFRAGFRALLLQPCVRLWRRCCCQRWRHRGATTTISNERLAVDSAEVELTAQTRPKPLALLDATACPEED</sequence>
<comment type="subcellular location">
    <subcellularLocation>
        <location evidence="1">Cell membrane</location>
        <topology evidence="1">Multi-pass membrane protein</topology>
    </subcellularLocation>
</comment>
<feature type="transmembrane region" description="Helical" evidence="11">
    <location>
        <begin position="181"/>
        <end position="202"/>
    </location>
</feature>
<dbReference type="SUPFAM" id="SSF81321">
    <property type="entry name" value="Family A G protein-coupled receptor-like"/>
    <property type="match status" value="1"/>
</dbReference>
<dbReference type="GO" id="GO:0004983">
    <property type="term" value="F:neuropeptide Y receptor activity"/>
    <property type="evidence" value="ECO:0007669"/>
    <property type="project" value="InterPro"/>
</dbReference>
<dbReference type="PRINTS" id="PR01012">
    <property type="entry name" value="NRPEPTIDEYR"/>
</dbReference>
<keyword evidence="9 10" id="KW-0807">Transducer</keyword>
<keyword evidence="5 11" id="KW-1133">Transmembrane helix</keyword>
<reference evidence="13" key="2">
    <citation type="submission" date="2020-05" db="UniProtKB">
        <authorList>
            <consortium name="EnsemblMetazoa"/>
        </authorList>
    </citation>
    <scope>IDENTIFICATION</scope>
    <source>
        <strain evidence="13">maculatus3</strain>
    </source>
</reference>
<keyword evidence="7 11" id="KW-0472">Membrane</keyword>
<feature type="transmembrane region" description="Helical" evidence="11">
    <location>
        <begin position="64"/>
        <end position="89"/>
    </location>
</feature>
<dbReference type="PANTHER" id="PTHR24238:SF73">
    <property type="entry name" value="RYAMIDE RECEPTOR"/>
    <property type="match status" value="1"/>
</dbReference>
<keyword evidence="6 10" id="KW-0297">G-protein coupled receptor</keyword>
<dbReference type="EnsemblMetazoa" id="AMAM005064-RA">
    <property type="protein sequence ID" value="AMAM005064-PA"/>
    <property type="gene ID" value="AMAM005064"/>
</dbReference>
<comment type="similarity">
    <text evidence="2 10">Belongs to the G-protein coupled receptor 1 family.</text>
</comment>
<evidence type="ECO:0000256" key="9">
    <source>
        <dbReference type="ARBA" id="ARBA00023224"/>
    </source>
</evidence>
<feature type="transmembrane region" description="Helical" evidence="11">
    <location>
        <begin position="286"/>
        <end position="309"/>
    </location>
</feature>
<evidence type="ECO:0000256" key="8">
    <source>
        <dbReference type="ARBA" id="ARBA00023170"/>
    </source>
</evidence>
<dbReference type="VEuPathDB" id="VectorBase:AMAM005064"/>
<dbReference type="PROSITE" id="PS50262">
    <property type="entry name" value="G_PROTEIN_RECEP_F1_2"/>
    <property type="match status" value="1"/>
</dbReference>
<dbReference type="PANTHER" id="PTHR24238">
    <property type="entry name" value="G-PROTEIN COUPLED RECEPTOR"/>
    <property type="match status" value="1"/>
</dbReference>
<keyword evidence="3" id="KW-1003">Cell membrane</keyword>
<keyword evidence="14" id="KW-1185">Reference proteome</keyword>
<feature type="transmembrane region" description="Helical" evidence="11">
    <location>
        <begin position="233"/>
        <end position="255"/>
    </location>
</feature>
<evidence type="ECO:0000256" key="1">
    <source>
        <dbReference type="ARBA" id="ARBA00004651"/>
    </source>
</evidence>
<evidence type="ECO:0000256" key="3">
    <source>
        <dbReference type="ARBA" id="ARBA00022475"/>
    </source>
</evidence>
<keyword evidence="8 10" id="KW-0675">Receptor</keyword>
<proteinExistence type="inferred from homology"/>
<dbReference type="Pfam" id="PF00001">
    <property type="entry name" value="7tm_1"/>
    <property type="match status" value="1"/>
</dbReference>
<evidence type="ECO:0000256" key="7">
    <source>
        <dbReference type="ARBA" id="ARBA00023136"/>
    </source>
</evidence>
<protein>
    <recommendedName>
        <fullName evidence="12">G-protein coupled receptors family 1 profile domain-containing protein</fullName>
    </recommendedName>
</protein>
<dbReference type="InterPro" id="IPR000611">
    <property type="entry name" value="NPY_rcpt"/>
</dbReference>
<evidence type="ECO:0000313" key="14">
    <source>
        <dbReference type="Proteomes" id="UP000075901"/>
    </source>
</evidence>
<evidence type="ECO:0000256" key="5">
    <source>
        <dbReference type="ARBA" id="ARBA00022989"/>
    </source>
</evidence>
<feature type="transmembrane region" description="Helical" evidence="11">
    <location>
        <begin position="142"/>
        <end position="160"/>
    </location>
</feature>
<dbReference type="Gene3D" id="1.20.1070.10">
    <property type="entry name" value="Rhodopsin 7-helix transmembrane proteins"/>
    <property type="match status" value="1"/>
</dbReference>
<evidence type="ECO:0000256" key="2">
    <source>
        <dbReference type="ARBA" id="ARBA00010663"/>
    </source>
</evidence>
<dbReference type="SMART" id="SM01381">
    <property type="entry name" value="7TM_GPCR_Srsx"/>
    <property type="match status" value="1"/>
</dbReference>